<dbReference type="Proteomes" id="UP001491349">
    <property type="component" value="Unassembled WGS sequence"/>
</dbReference>
<dbReference type="RefSeq" id="WP_187659153.1">
    <property type="nucleotide sequence ID" value="NZ_JACTAB010000001.1"/>
</dbReference>
<keyword evidence="1" id="KW-0812">Transmembrane</keyword>
<protein>
    <submittedName>
        <fullName evidence="2">SdpI family protein</fullName>
    </submittedName>
</protein>
<keyword evidence="1" id="KW-0472">Membrane</keyword>
<keyword evidence="3" id="KW-1185">Reference proteome</keyword>
<proteinExistence type="predicted"/>
<organism evidence="2 3">
    <name type="scientific">Flavobacterium buctense</name>
    <dbReference type="NCBI Taxonomy" id="1648146"/>
    <lineage>
        <taxon>Bacteria</taxon>
        <taxon>Pseudomonadati</taxon>
        <taxon>Bacteroidota</taxon>
        <taxon>Flavobacteriia</taxon>
        <taxon>Flavobacteriales</taxon>
        <taxon>Flavobacteriaceae</taxon>
        <taxon>Flavobacterium</taxon>
    </lineage>
</organism>
<feature type="transmembrane region" description="Helical" evidence="1">
    <location>
        <begin position="67"/>
        <end position="84"/>
    </location>
</feature>
<feature type="transmembrane region" description="Helical" evidence="1">
    <location>
        <begin position="90"/>
        <end position="109"/>
    </location>
</feature>
<dbReference type="InterPro" id="IPR025962">
    <property type="entry name" value="SdpI/YhfL"/>
</dbReference>
<reference evidence="2 3" key="1">
    <citation type="submission" date="2024-04" db="EMBL/GenBank/DDBJ databases">
        <title>draft genome sequnece of Flavobacterium buctense JCM 30750.</title>
        <authorList>
            <person name="Kim D.-U."/>
        </authorList>
    </citation>
    <scope>NUCLEOTIDE SEQUENCE [LARGE SCALE GENOMIC DNA]</scope>
    <source>
        <strain evidence="2 3">JCM 30750</strain>
    </source>
</reference>
<feature type="transmembrane region" description="Helical" evidence="1">
    <location>
        <begin position="12"/>
        <end position="31"/>
    </location>
</feature>
<evidence type="ECO:0000313" key="2">
    <source>
        <dbReference type="EMBL" id="MEK8179010.1"/>
    </source>
</evidence>
<accession>A0ABU9DX92</accession>
<sequence>MEESVIYFLENTLFISFLVGFIFLITALITLKFPPKKINYLYGYRTTASMKNQEVWDFAQRYSGIKMIQAGLFLMLISFVNVFLNFKDEFFTVAFGMVFIIAAVIYLFVSTEKAIRKNFPNH</sequence>
<evidence type="ECO:0000256" key="1">
    <source>
        <dbReference type="SAM" id="Phobius"/>
    </source>
</evidence>
<keyword evidence="1" id="KW-1133">Transmembrane helix</keyword>
<comment type="caution">
    <text evidence="2">The sequence shown here is derived from an EMBL/GenBank/DDBJ whole genome shotgun (WGS) entry which is preliminary data.</text>
</comment>
<dbReference type="EMBL" id="JBBPCB010000001">
    <property type="protein sequence ID" value="MEK8179010.1"/>
    <property type="molecule type" value="Genomic_DNA"/>
</dbReference>
<evidence type="ECO:0000313" key="3">
    <source>
        <dbReference type="Proteomes" id="UP001491349"/>
    </source>
</evidence>
<dbReference type="Pfam" id="PF13630">
    <property type="entry name" value="SdpI"/>
    <property type="match status" value="1"/>
</dbReference>
<gene>
    <name evidence="2" type="ORF">WMW71_01545</name>
</gene>
<name>A0ABU9DX92_9FLAO</name>